<evidence type="ECO:0000256" key="1">
    <source>
        <dbReference type="SAM" id="MobiDB-lite"/>
    </source>
</evidence>
<evidence type="ECO:0008006" key="4">
    <source>
        <dbReference type="Google" id="ProtNLM"/>
    </source>
</evidence>
<name>A0ABX5QHC9_9MICO</name>
<dbReference type="EMBL" id="CP035037">
    <property type="protein sequence ID" value="QAB18487.1"/>
    <property type="molecule type" value="Genomic_DNA"/>
</dbReference>
<feature type="compositionally biased region" description="Polar residues" evidence="1">
    <location>
        <begin position="1"/>
        <end position="16"/>
    </location>
</feature>
<proteinExistence type="predicted"/>
<protein>
    <recommendedName>
        <fullName evidence="4">3-hydroxyacyl-CoA dehydrogenase</fullName>
    </recommendedName>
</protein>
<dbReference type="RefSeq" id="WP_128387333.1">
    <property type="nucleotide sequence ID" value="NZ_CP035037.1"/>
</dbReference>
<sequence>MPSSAPRTPARQNSTGPSPRPPTPADSPFAPADSPLAPAATPIARPVGPAPLRAPSRSTRRHLRALPALGETPVGADTGPGGRLRPSSASGTGSDNGDIPPPPAQLVQRLALYAFEALEGSRAIAQLAGWITPAVVQQLRERRAARTERRTIYRDDRRIVATPGRAHIGRPMPHVIEATVVLFAEPRSCVVAMRLEHAAGRWRATSLTVL</sequence>
<organism evidence="2 3">
    <name type="scientific">Leucobacter muris</name>
    <dbReference type="NCBI Taxonomy" id="1935379"/>
    <lineage>
        <taxon>Bacteria</taxon>
        <taxon>Bacillati</taxon>
        <taxon>Actinomycetota</taxon>
        <taxon>Actinomycetes</taxon>
        <taxon>Micrococcales</taxon>
        <taxon>Microbacteriaceae</taxon>
        <taxon>Leucobacter</taxon>
    </lineage>
</organism>
<reference evidence="2 3" key="1">
    <citation type="submission" date="2019-01" db="EMBL/GenBank/DDBJ databases">
        <title>Leucobacter muris sp. nov. isolated from the nose of a laboratory mouse.</title>
        <authorList>
            <person name="Benga L."/>
            <person name="Sproeer C."/>
            <person name="Schumann P."/>
            <person name="Verbarg S."/>
            <person name="Bunk B."/>
            <person name="Engelhardt E."/>
            <person name="Benten P.M."/>
            <person name="Sager M."/>
        </authorList>
    </citation>
    <scope>NUCLEOTIDE SEQUENCE [LARGE SCALE GENOMIC DNA]</scope>
    <source>
        <strain evidence="2 3">DSM 101948</strain>
    </source>
</reference>
<dbReference type="InterPro" id="IPR045596">
    <property type="entry name" value="DUF6459"/>
</dbReference>
<accession>A0ABX5QHC9</accession>
<feature type="compositionally biased region" description="Low complexity" evidence="1">
    <location>
        <begin position="26"/>
        <end position="42"/>
    </location>
</feature>
<dbReference type="Proteomes" id="UP000285768">
    <property type="component" value="Chromosome"/>
</dbReference>
<evidence type="ECO:0000313" key="3">
    <source>
        <dbReference type="Proteomes" id="UP000285768"/>
    </source>
</evidence>
<evidence type="ECO:0000313" key="2">
    <source>
        <dbReference type="EMBL" id="QAB18487.1"/>
    </source>
</evidence>
<gene>
    <name evidence="2" type="ORF">Leucomu_11680</name>
</gene>
<feature type="region of interest" description="Disordered" evidence="1">
    <location>
        <begin position="1"/>
        <end position="103"/>
    </location>
</feature>
<keyword evidence="3" id="KW-1185">Reference proteome</keyword>
<dbReference type="Pfam" id="PF20060">
    <property type="entry name" value="DUF6459"/>
    <property type="match status" value="1"/>
</dbReference>